<evidence type="ECO:0000256" key="2">
    <source>
        <dbReference type="ARBA" id="ARBA00013194"/>
    </source>
</evidence>
<protein>
    <recommendedName>
        <fullName evidence="2">peptidylprolyl isomerase</fullName>
        <ecNumber evidence="2">5.2.1.8</ecNumber>
    </recommendedName>
</protein>
<accession>A0A9X2VFF4</accession>
<dbReference type="InterPro" id="IPR002130">
    <property type="entry name" value="Cyclophilin-type_PPIase_dom"/>
</dbReference>
<sequence length="727" mass="79520">MRIDHARSATLDLFLAVQRELHDRFSFESMLIPRPTVPEVVAFWDGFASWAPIVRNNIPAAVAAAPDPEKLVALVDDERLVPGAELIARAMATAEPTLAPIIAGYEGMRDRAAAELDSILVPDQYLPRLCEALGSPPTTRVLDLHLVPFAPHTPAVGYLTENGSLTGLHVDCNRFRGTTMADSVLTLLAWAHLMETRDDPSNLSVELVTRLPGSAPYQRRLRVLLTKILVEVLAGHLVRAARPEHRPCSDVLGSQWRYPRLFAVAERHWTRYLRGDLGRAEALDGLARDLSAHSPRWFVDHVDPASLAADFYLLEWMAAAGDRDAGARLARWLPQLCSDLAGHLDVAIGSELGHFSRVPLELCEPELADFLRAIGEGDSRVLWPRLRTELGHARALDLARQAFAGPGIEFGGAAWRPIAEMMTRYVTGELPDLVFVDQCFTLEHNNGSVFDKFYDVQDVPTVLDAQARTDVDLLARHASAAVRALYRHHRGQGPAPAGERPSWFELSLRDARPGGLGCGNRAEPGDLDPATDPLLRGPVTVRKMRVRSPLPDTLTTYRSALAVLHTTMGDITLRLWVDRAPYTVDNFIGLATGGKAWRDPLTGQPGVGGFYDGTVFHRRVPGFLIHGGDRLGTGEGSAGYRWFEEICRGPVFDRPFRVAMANRAGPGSTSTGSQFFITVAPAPHLEGSYAGFGEVLAEESERVVLKIAESPDPVLVESVTVTATPTA</sequence>
<dbReference type="GO" id="GO:0003755">
    <property type="term" value="F:peptidyl-prolyl cis-trans isomerase activity"/>
    <property type="evidence" value="ECO:0007669"/>
    <property type="project" value="UniProtKB-KW"/>
</dbReference>
<comment type="caution">
    <text evidence="6">The sequence shown here is derived from an EMBL/GenBank/DDBJ whole genome shotgun (WGS) entry which is preliminary data.</text>
</comment>
<dbReference type="PRINTS" id="PR00153">
    <property type="entry name" value="CSAPPISMRASE"/>
</dbReference>
<reference evidence="6" key="1">
    <citation type="submission" date="2022-08" db="EMBL/GenBank/DDBJ databases">
        <authorList>
            <person name="Tistechok S."/>
            <person name="Samborskyy M."/>
            <person name="Roman I."/>
        </authorList>
    </citation>
    <scope>NUCLEOTIDE SEQUENCE</scope>
    <source>
        <strain evidence="6">DSM 103496</strain>
    </source>
</reference>
<proteinExistence type="predicted"/>
<evidence type="ECO:0000256" key="4">
    <source>
        <dbReference type="ARBA" id="ARBA00023235"/>
    </source>
</evidence>
<keyword evidence="4 6" id="KW-0413">Isomerase</keyword>
<dbReference type="Proteomes" id="UP001141259">
    <property type="component" value="Unassembled WGS sequence"/>
</dbReference>
<dbReference type="PROSITE" id="PS50072">
    <property type="entry name" value="CSA_PPIASE_2"/>
    <property type="match status" value="1"/>
</dbReference>
<dbReference type="InterPro" id="IPR029000">
    <property type="entry name" value="Cyclophilin-like_dom_sf"/>
</dbReference>
<dbReference type="Pfam" id="PF00160">
    <property type="entry name" value="Pro_isomerase"/>
    <property type="match status" value="1"/>
</dbReference>
<dbReference type="InterPro" id="IPR044666">
    <property type="entry name" value="Cyclophilin_A-like"/>
</dbReference>
<evidence type="ECO:0000313" key="6">
    <source>
        <dbReference type="EMBL" id="MCS7475550.1"/>
    </source>
</evidence>
<evidence type="ECO:0000256" key="3">
    <source>
        <dbReference type="ARBA" id="ARBA00023110"/>
    </source>
</evidence>
<evidence type="ECO:0000259" key="5">
    <source>
        <dbReference type="PROSITE" id="PS50072"/>
    </source>
</evidence>
<dbReference type="CDD" id="cd00317">
    <property type="entry name" value="cyclophilin"/>
    <property type="match status" value="1"/>
</dbReference>
<feature type="domain" description="PPIase cyclophilin-type" evidence="5">
    <location>
        <begin position="558"/>
        <end position="727"/>
    </location>
</feature>
<dbReference type="RefSeq" id="WP_259621064.1">
    <property type="nucleotide sequence ID" value="NZ_JANYMP010000001.1"/>
</dbReference>
<dbReference type="AlphaFoldDB" id="A0A9X2VFF4"/>
<keyword evidence="7" id="KW-1185">Reference proteome</keyword>
<dbReference type="PANTHER" id="PTHR45625:SF4">
    <property type="entry name" value="PEPTIDYLPROLYL ISOMERASE DOMAIN AND WD REPEAT-CONTAINING PROTEIN 1"/>
    <property type="match status" value="1"/>
</dbReference>
<evidence type="ECO:0000256" key="1">
    <source>
        <dbReference type="ARBA" id="ARBA00002388"/>
    </source>
</evidence>
<evidence type="ECO:0000313" key="7">
    <source>
        <dbReference type="Proteomes" id="UP001141259"/>
    </source>
</evidence>
<organism evidence="6 7">
    <name type="scientific">Umezawaea endophytica</name>
    <dbReference type="NCBI Taxonomy" id="1654476"/>
    <lineage>
        <taxon>Bacteria</taxon>
        <taxon>Bacillati</taxon>
        <taxon>Actinomycetota</taxon>
        <taxon>Actinomycetes</taxon>
        <taxon>Pseudonocardiales</taxon>
        <taxon>Pseudonocardiaceae</taxon>
        <taxon>Umezawaea</taxon>
    </lineage>
</organism>
<dbReference type="SUPFAM" id="SSF50891">
    <property type="entry name" value="Cyclophilin-like"/>
    <property type="match status" value="1"/>
</dbReference>
<dbReference type="Gene3D" id="2.40.100.10">
    <property type="entry name" value="Cyclophilin-like"/>
    <property type="match status" value="1"/>
</dbReference>
<dbReference type="PANTHER" id="PTHR45625">
    <property type="entry name" value="PEPTIDYL-PROLYL CIS-TRANS ISOMERASE-RELATED"/>
    <property type="match status" value="1"/>
</dbReference>
<keyword evidence="3" id="KW-0697">Rotamase</keyword>
<name>A0A9X2VFF4_9PSEU</name>
<gene>
    <name evidence="6" type="ORF">NZH93_01685</name>
</gene>
<comment type="function">
    <text evidence="1">PPIases accelerate the folding of proteins. It catalyzes the cis-trans isomerization of proline imidic peptide bonds in oligopeptides.</text>
</comment>
<dbReference type="EC" id="5.2.1.8" evidence="2"/>
<dbReference type="EMBL" id="JANYMP010000001">
    <property type="protein sequence ID" value="MCS7475550.1"/>
    <property type="molecule type" value="Genomic_DNA"/>
</dbReference>